<dbReference type="AlphaFoldDB" id="A0A386Z6K0"/>
<accession>A0A386Z6K0</accession>
<protein>
    <recommendedName>
        <fullName evidence="1">HTH luxR-type domain-containing protein</fullName>
    </recommendedName>
</protein>
<dbReference type="GO" id="GO:0006355">
    <property type="term" value="P:regulation of DNA-templated transcription"/>
    <property type="evidence" value="ECO:0007669"/>
    <property type="project" value="InterPro"/>
</dbReference>
<evidence type="ECO:0000313" key="3">
    <source>
        <dbReference type="Proteomes" id="UP000267164"/>
    </source>
</evidence>
<proteinExistence type="predicted"/>
<feature type="domain" description="HTH luxR-type" evidence="1">
    <location>
        <begin position="93"/>
        <end position="150"/>
    </location>
</feature>
<keyword evidence="3" id="KW-1185">Reference proteome</keyword>
<dbReference type="SUPFAM" id="SSF46894">
    <property type="entry name" value="C-terminal effector domain of the bipartite response regulators"/>
    <property type="match status" value="1"/>
</dbReference>
<dbReference type="SMART" id="SM00421">
    <property type="entry name" value="HTH_LUXR"/>
    <property type="match status" value="1"/>
</dbReference>
<reference evidence="2 3" key="1">
    <citation type="submission" date="2018-09" db="EMBL/GenBank/DDBJ databases">
        <title>Nocardia yunnanensis sp. nov., an actinomycete isolated from a soil sample.</title>
        <authorList>
            <person name="Zhang J."/>
        </authorList>
    </citation>
    <scope>NUCLEOTIDE SEQUENCE [LARGE SCALE GENOMIC DNA]</scope>
    <source>
        <strain evidence="2 3">CFHS0054</strain>
    </source>
</reference>
<evidence type="ECO:0000259" key="1">
    <source>
        <dbReference type="SMART" id="SM00421"/>
    </source>
</evidence>
<dbReference type="InterPro" id="IPR016032">
    <property type="entry name" value="Sig_transdc_resp-reg_C-effctor"/>
</dbReference>
<dbReference type="Gene3D" id="1.10.10.10">
    <property type="entry name" value="Winged helix-like DNA-binding domain superfamily/Winged helix DNA-binding domain"/>
    <property type="match status" value="1"/>
</dbReference>
<dbReference type="Proteomes" id="UP000267164">
    <property type="component" value="Chromosome"/>
</dbReference>
<dbReference type="OrthoDB" id="4266042at2"/>
<dbReference type="EMBL" id="CP032568">
    <property type="protein sequence ID" value="AYF73281.1"/>
    <property type="molecule type" value="Genomic_DNA"/>
</dbReference>
<name>A0A386Z6K0_9NOCA</name>
<dbReference type="KEGG" id="nyu:D7D52_04725"/>
<evidence type="ECO:0000313" key="2">
    <source>
        <dbReference type="EMBL" id="AYF73281.1"/>
    </source>
</evidence>
<dbReference type="GO" id="GO:0003677">
    <property type="term" value="F:DNA binding"/>
    <property type="evidence" value="ECO:0007669"/>
    <property type="project" value="InterPro"/>
</dbReference>
<gene>
    <name evidence="2" type="ORF">D7D52_04725</name>
</gene>
<dbReference type="InterPro" id="IPR000792">
    <property type="entry name" value="Tscrpt_reg_LuxR_C"/>
</dbReference>
<sequence length="156" mass="17267">MRLLLSSAYVATHGRQSVLRQFSVASRIRVTDAEICNVLIVDRQRAALWSQVPGSGPRGYLVAEPALLSVVHQFAVRTWHSARQLRDHLELGDAGLDEVARAVLGQLSAGAKDETAARSLGVSPRTYRRYVAQLMDRFDVSTRFQLGARVRELGLL</sequence>
<organism evidence="2 3">
    <name type="scientific">Nocardia yunnanensis</name>
    <dbReference type="NCBI Taxonomy" id="2382165"/>
    <lineage>
        <taxon>Bacteria</taxon>
        <taxon>Bacillati</taxon>
        <taxon>Actinomycetota</taxon>
        <taxon>Actinomycetes</taxon>
        <taxon>Mycobacteriales</taxon>
        <taxon>Nocardiaceae</taxon>
        <taxon>Nocardia</taxon>
    </lineage>
</organism>
<dbReference type="InterPro" id="IPR036388">
    <property type="entry name" value="WH-like_DNA-bd_sf"/>
</dbReference>